<evidence type="ECO:0000256" key="5">
    <source>
        <dbReference type="ARBA" id="ARBA00022989"/>
    </source>
</evidence>
<dbReference type="Pfam" id="PF20730">
    <property type="entry name" value="YetF_N"/>
    <property type="match status" value="1"/>
</dbReference>
<organism evidence="10 11">
    <name type="scientific">Brevibacillus fulvus</name>
    <dbReference type="NCBI Taxonomy" id="1125967"/>
    <lineage>
        <taxon>Bacteria</taxon>
        <taxon>Bacillati</taxon>
        <taxon>Bacillota</taxon>
        <taxon>Bacilli</taxon>
        <taxon>Bacillales</taxon>
        <taxon>Paenibacillaceae</taxon>
        <taxon>Brevibacillus</taxon>
    </lineage>
</organism>
<dbReference type="PANTHER" id="PTHR34582:SF7">
    <property type="entry name" value="UPF0702 TRANSMEMBRANE PROTEIN YDFS"/>
    <property type="match status" value="1"/>
</dbReference>
<evidence type="ECO:0000259" key="9">
    <source>
        <dbReference type="Pfam" id="PF20730"/>
    </source>
</evidence>
<evidence type="ECO:0000313" key="11">
    <source>
        <dbReference type="Proteomes" id="UP000717624"/>
    </source>
</evidence>
<dbReference type="EMBL" id="JAFBEB010000012">
    <property type="protein sequence ID" value="MBM7591526.1"/>
    <property type="molecule type" value="Genomic_DNA"/>
</dbReference>
<comment type="caution">
    <text evidence="10">The sequence shown here is derived from an EMBL/GenBank/DDBJ whole genome shotgun (WGS) entry which is preliminary data.</text>
</comment>
<evidence type="ECO:0000313" key="10">
    <source>
        <dbReference type="EMBL" id="MBM7591526.1"/>
    </source>
</evidence>
<dbReference type="RefSeq" id="WP_204519232.1">
    <property type="nucleotide sequence ID" value="NZ_BAABIN010000019.1"/>
</dbReference>
<dbReference type="PANTHER" id="PTHR34582">
    <property type="entry name" value="UPF0702 TRANSMEMBRANE PROTEIN YCAP"/>
    <property type="match status" value="1"/>
</dbReference>
<evidence type="ECO:0000256" key="3">
    <source>
        <dbReference type="ARBA" id="ARBA00022475"/>
    </source>
</evidence>
<evidence type="ECO:0000256" key="7">
    <source>
        <dbReference type="SAM" id="Phobius"/>
    </source>
</evidence>
<keyword evidence="11" id="KW-1185">Reference proteome</keyword>
<reference evidence="10" key="1">
    <citation type="submission" date="2021-01" db="EMBL/GenBank/DDBJ databases">
        <title>Genomic Encyclopedia of Type Strains, Phase IV (KMG-IV): sequencing the most valuable type-strain genomes for metagenomic binning, comparative biology and taxonomic classification.</title>
        <authorList>
            <person name="Goeker M."/>
        </authorList>
    </citation>
    <scope>NUCLEOTIDE SEQUENCE</scope>
    <source>
        <strain evidence="10">DSM 25523</strain>
    </source>
</reference>
<keyword evidence="3" id="KW-1003">Cell membrane</keyword>
<feature type="transmembrane region" description="Helical" evidence="7">
    <location>
        <begin position="6"/>
        <end position="25"/>
    </location>
</feature>
<feature type="domain" description="YetF-like N-terminal transmembrane" evidence="9">
    <location>
        <begin position="5"/>
        <end position="75"/>
    </location>
</feature>
<dbReference type="AlphaFoldDB" id="A0A939BW79"/>
<keyword evidence="5 7" id="KW-1133">Transmembrane helix</keyword>
<sequence length="232" mass="26300">MSAWEMVLRTVVAFVVLYVWARILGKKLISQMTFFDFVAGITIGTLTGSVIFTSTIPLWVGLLGLSVFALLCLLTGILSLKSYRWRGVLNGKPSLIIKDGKIQEQALSKNRLTIDDVLFLLREKNVFYLDEVELAYFETNGQLSVLKKPDIMPVTRKDMKFHRSSRGLPHNLVIDGKIIAENLQAIHKDEKWLLSILRAQGVSDISEVVFAQMDDGNSLYFDLRDDRSPRLH</sequence>
<protein>
    <submittedName>
        <fullName evidence="10">Uncharacterized membrane protein YcaP (DUF421 family)</fullName>
    </submittedName>
</protein>
<evidence type="ECO:0000256" key="2">
    <source>
        <dbReference type="ARBA" id="ARBA00006448"/>
    </source>
</evidence>
<proteinExistence type="inferred from homology"/>
<dbReference type="Pfam" id="PF04239">
    <property type="entry name" value="DUF421"/>
    <property type="match status" value="1"/>
</dbReference>
<keyword evidence="6 7" id="KW-0472">Membrane</keyword>
<feature type="transmembrane region" description="Helical" evidence="7">
    <location>
        <begin position="32"/>
        <end position="52"/>
    </location>
</feature>
<feature type="domain" description="YetF C-terminal" evidence="8">
    <location>
        <begin position="81"/>
        <end position="213"/>
    </location>
</feature>
<dbReference type="InterPro" id="IPR023090">
    <property type="entry name" value="UPF0702_alpha/beta_dom_sf"/>
</dbReference>
<evidence type="ECO:0000259" key="8">
    <source>
        <dbReference type="Pfam" id="PF04239"/>
    </source>
</evidence>
<dbReference type="GO" id="GO:0005886">
    <property type="term" value="C:plasma membrane"/>
    <property type="evidence" value="ECO:0007669"/>
    <property type="project" value="UniProtKB-SubCell"/>
</dbReference>
<accession>A0A939BW79</accession>
<feature type="transmembrane region" description="Helical" evidence="7">
    <location>
        <begin position="58"/>
        <end position="80"/>
    </location>
</feature>
<dbReference type="Gene3D" id="3.30.240.20">
    <property type="entry name" value="bsu07140 like domains"/>
    <property type="match status" value="2"/>
</dbReference>
<keyword evidence="4 7" id="KW-0812">Transmembrane</keyword>
<dbReference type="InterPro" id="IPR048454">
    <property type="entry name" value="YetF_N"/>
</dbReference>
<dbReference type="Proteomes" id="UP000717624">
    <property type="component" value="Unassembled WGS sequence"/>
</dbReference>
<evidence type="ECO:0000256" key="1">
    <source>
        <dbReference type="ARBA" id="ARBA00004651"/>
    </source>
</evidence>
<comment type="similarity">
    <text evidence="2">Belongs to the UPF0702 family.</text>
</comment>
<dbReference type="InterPro" id="IPR007353">
    <property type="entry name" value="DUF421"/>
</dbReference>
<evidence type="ECO:0000256" key="6">
    <source>
        <dbReference type="ARBA" id="ARBA00023136"/>
    </source>
</evidence>
<comment type="subcellular location">
    <subcellularLocation>
        <location evidence="1">Cell membrane</location>
        <topology evidence="1">Multi-pass membrane protein</topology>
    </subcellularLocation>
</comment>
<name>A0A939BW79_9BACL</name>
<evidence type="ECO:0000256" key="4">
    <source>
        <dbReference type="ARBA" id="ARBA00022692"/>
    </source>
</evidence>
<gene>
    <name evidence="10" type="ORF">JOD01_003177</name>
</gene>